<reference evidence="2 4" key="2">
    <citation type="journal article" date="2012" name="BMC Genomics">
        <title>A comparative genomics perspective on the genetic content of the alkaliphilic haloarchaeon Natrialba magadii ATCC 43099T.</title>
        <authorList>
            <person name="Siddaramappa S."/>
            <person name="Challacombe J.F."/>
            <person name="Decastro R.E."/>
            <person name="Pfeiffer F."/>
            <person name="Sastre D.E."/>
            <person name="Gimenez M.I."/>
            <person name="Paggi R.A."/>
            <person name="Detter J.C."/>
            <person name="Davenport K.W."/>
            <person name="Goodwin L.A."/>
            <person name="Kyrpides N."/>
            <person name="Tapia R."/>
            <person name="Pitluck S."/>
            <person name="Lucas S."/>
            <person name="Woyke T."/>
            <person name="Maupin-Furlow J.A."/>
        </authorList>
    </citation>
    <scope>NUCLEOTIDE SEQUENCE [LARGE SCALE GENOMIC DNA]</scope>
    <source>
        <strain evidence="2">ATCC 43099</strain>
        <strain evidence="4">ATCC 43099 / DSM 3394 / CCM 3739 / CIP 104546 / IAM 13178 / JCM 8861 / NBRC 102185 / NCIMB 2190 / MS3</strain>
    </source>
</reference>
<reference evidence="4" key="1">
    <citation type="submission" date="2010-02" db="EMBL/GenBank/DDBJ databases">
        <title>Complete sequence of chromosome of Natrialba magadii ATCC 43099.</title>
        <authorList>
            <consortium name="US DOE Joint Genome Institute"/>
            <person name="Lucas S."/>
            <person name="Copeland A."/>
            <person name="Lapidus A."/>
            <person name="Cheng J.-F."/>
            <person name="Bruce D."/>
            <person name="Goodwin L."/>
            <person name="Pitluck S."/>
            <person name="Davenport K."/>
            <person name="Saunders E."/>
            <person name="Detter J.C."/>
            <person name="Han C."/>
            <person name="Tapia R."/>
            <person name="Land M."/>
            <person name="Hauser L."/>
            <person name="Kyrpides N."/>
            <person name="Mikhailova N."/>
            <person name="De Castro R.E."/>
            <person name="Maupin-Furlow J.A."/>
            <person name="Woyke T."/>
        </authorList>
    </citation>
    <scope>NUCLEOTIDE SEQUENCE [LARGE SCALE GENOMIC DNA]</scope>
    <source>
        <strain evidence="4">ATCC 43099 / DSM 3394 / CCM 3739 / CIP 104546 / IAM 13178 / JCM 8861 / NBRC 102185 / NCIMB 2190 / MS3</strain>
    </source>
</reference>
<dbReference type="EMBL" id="CP001932">
    <property type="protein sequence ID" value="ADD05028.1"/>
    <property type="molecule type" value="Genomic_DNA"/>
</dbReference>
<reference evidence="2" key="4">
    <citation type="submission" date="2016-09" db="EMBL/GenBank/DDBJ databases">
        <authorList>
            <person name="Pfeiffer F."/>
        </authorList>
    </citation>
    <scope>NUCLEOTIDE SEQUENCE</scope>
    <source>
        <strain evidence="2">ATCC 43099</strain>
    </source>
</reference>
<evidence type="ECO:0000313" key="4">
    <source>
        <dbReference type="Proteomes" id="UP000001879"/>
    </source>
</evidence>
<dbReference type="AlphaFoldDB" id="D3STL1"/>
<gene>
    <name evidence="2" type="ordered locus">Nmag_1449</name>
    <name evidence="3" type="ORF">C500_19769</name>
</gene>
<keyword evidence="1" id="KW-1133">Transmembrane helix</keyword>
<protein>
    <submittedName>
        <fullName evidence="2">Uncharacterized protein</fullName>
    </submittedName>
</protein>
<evidence type="ECO:0000256" key="1">
    <source>
        <dbReference type="SAM" id="Phobius"/>
    </source>
</evidence>
<keyword evidence="1" id="KW-0472">Membrane</keyword>
<proteinExistence type="predicted"/>
<dbReference type="HOGENOM" id="CLU_3302826_0_0_2"/>
<dbReference type="Proteomes" id="UP000001879">
    <property type="component" value="Chromosome"/>
</dbReference>
<dbReference type="PaxDb" id="547559-Nmag_1449"/>
<evidence type="ECO:0000313" key="3">
    <source>
        <dbReference type="EMBL" id="ELY23402.1"/>
    </source>
</evidence>
<dbReference type="Proteomes" id="UP000011543">
    <property type="component" value="Unassembled WGS sequence"/>
</dbReference>
<reference evidence="3 5" key="3">
    <citation type="journal article" date="2014" name="PLoS Genet.">
        <title>Phylogenetically driven sequencing of extremely halophilic archaea reveals strategies for static and dynamic osmo-response.</title>
        <authorList>
            <person name="Becker E.A."/>
            <person name="Seitzer P.M."/>
            <person name="Tritt A."/>
            <person name="Larsen D."/>
            <person name="Krusor M."/>
            <person name="Yao A.I."/>
            <person name="Wu D."/>
            <person name="Madern D."/>
            <person name="Eisen J.A."/>
            <person name="Darling A.E."/>
            <person name="Facciotti M.T."/>
        </authorList>
    </citation>
    <scope>NUCLEOTIDE SEQUENCE [LARGE SCALE GENOMIC DNA]</scope>
    <source>
        <strain evidence="5">ATCC 43099 / DSM 3394 / CCM 3739 / CIP 104546 / IAM 13178 / JCM 8861 / NBRC 102185 / NCIMB 2190 / MS3</strain>
        <strain evidence="3">MS-3</strain>
    </source>
</reference>
<accession>D3STL1</accession>
<organism evidence="2 4">
    <name type="scientific">Natrialba magadii (strain ATCC 43099 / DSM 3394 / CCM 3739 / CIP 104546 / IAM 13178 / JCM 8861 / NBRC 102185 / NCIMB 2190 / MS3)</name>
    <name type="common">Natronobacterium magadii</name>
    <dbReference type="NCBI Taxonomy" id="547559"/>
    <lineage>
        <taxon>Archaea</taxon>
        <taxon>Methanobacteriati</taxon>
        <taxon>Methanobacteriota</taxon>
        <taxon>Stenosarchaea group</taxon>
        <taxon>Halobacteria</taxon>
        <taxon>Halobacteriales</taxon>
        <taxon>Natrialbaceae</taxon>
        <taxon>Natrialba</taxon>
    </lineage>
</organism>
<keyword evidence="4" id="KW-1185">Reference proteome</keyword>
<name>D3STL1_NATMM</name>
<feature type="transmembrane region" description="Helical" evidence="1">
    <location>
        <begin position="6"/>
        <end position="38"/>
    </location>
</feature>
<sequence>MNIYLILYQTVLVTLVVTLVLESVEVVPYLMILIGFILT</sequence>
<dbReference type="KEGG" id="nmg:Nmag_1449"/>
<evidence type="ECO:0000313" key="5">
    <source>
        <dbReference type="Proteomes" id="UP000011543"/>
    </source>
</evidence>
<keyword evidence="1" id="KW-0812">Transmembrane</keyword>
<dbReference type="EMBL" id="AOHS01000061">
    <property type="protein sequence ID" value="ELY23402.1"/>
    <property type="molecule type" value="Genomic_DNA"/>
</dbReference>
<evidence type="ECO:0000313" key="2">
    <source>
        <dbReference type="EMBL" id="ADD05028.1"/>
    </source>
</evidence>